<feature type="transmembrane region" description="Helical" evidence="2">
    <location>
        <begin position="29"/>
        <end position="52"/>
    </location>
</feature>
<dbReference type="SUPFAM" id="SSF54106">
    <property type="entry name" value="LysM domain"/>
    <property type="match status" value="1"/>
</dbReference>
<dbReference type="SMART" id="SM00257">
    <property type="entry name" value="LysM"/>
    <property type="match status" value="1"/>
</dbReference>
<dbReference type="InterPro" id="IPR018392">
    <property type="entry name" value="LysM"/>
</dbReference>
<dbReference type="PANTHER" id="PTHR33734">
    <property type="entry name" value="LYSM DOMAIN-CONTAINING GPI-ANCHORED PROTEIN 2"/>
    <property type="match status" value="1"/>
</dbReference>
<dbReference type="Proteomes" id="UP001244563">
    <property type="component" value="Unassembled WGS sequence"/>
</dbReference>
<keyword evidence="2" id="KW-1133">Transmembrane helix</keyword>
<gene>
    <name evidence="4" type="ORF">J2T10_000210</name>
</gene>
<keyword evidence="2" id="KW-0472">Membrane</keyword>
<dbReference type="PANTHER" id="PTHR33734:SF22">
    <property type="entry name" value="MEMBRANE-BOUND LYTIC MUREIN TRANSGLYCOSYLASE D"/>
    <property type="match status" value="1"/>
</dbReference>
<dbReference type="CDD" id="cd00118">
    <property type="entry name" value="LysM"/>
    <property type="match status" value="1"/>
</dbReference>
<dbReference type="EMBL" id="JAUSSW010000001">
    <property type="protein sequence ID" value="MDQ0100591.1"/>
    <property type="molecule type" value="Genomic_DNA"/>
</dbReference>
<evidence type="ECO:0000259" key="3">
    <source>
        <dbReference type="PROSITE" id="PS51782"/>
    </source>
</evidence>
<keyword evidence="2" id="KW-0812">Transmembrane</keyword>
<dbReference type="Gene3D" id="3.10.350.10">
    <property type="entry name" value="LysM domain"/>
    <property type="match status" value="1"/>
</dbReference>
<dbReference type="InterPro" id="IPR036779">
    <property type="entry name" value="LysM_dom_sf"/>
</dbReference>
<sequence>MNMNDVDLQTSLSKNNGVVRHTPFSKSKLMIAGAVLALLALIPLLFGVVNWATQPASVEQSVSNEQAAAPEASPSSDAASTPSADAAPAAQAAPAAAAPAAAPAAEVPAAAPPAEAAPAAVPAVVAEPAPAAEAAPAPPAGDPNLYTVASGDTVGSIAARFGVDVNAMLAANGLGAYSVIVPGQVLKLTGPPVAPVAPPAAVQAPVAQAPVAQAQAAAAPAVVAAPAPAPAPAPAVRTIYVAGAGGQSLVDACIGPINYTPTNAYAVFITEHDFCGGWARFSGIGVGETVSIPGYGTFTATGRGQVPNPGTTNDVAAVFGGFPAVVLQTCIPGTNQMLVIALN</sequence>
<dbReference type="RefSeq" id="WP_018776927.1">
    <property type="nucleotide sequence ID" value="NZ_JAUSSW010000001.1"/>
</dbReference>
<reference evidence="4 5" key="1">
    <citation type="submission" date="2023-07" db="EMBL/GenBank/DDBJ databases">
        <title>Sorghum-associated microbial communities from plants grown in Nebraska, USA.</title>
        <authorList>
            <person name="Schachtman D."/>
        </authorList>
    </citation>
    <scope>NUCLEOTIDE SEQUENCE [LARGE SCALE GENOMIC DNA]</scope>
    <source>
        <strain evidence="4 5">CC523</strain>
    </source>
</reference>
<evidence type="ECO:0000256" key="1">
    <source>
        <dbReference type="SAM" id="MobiDB-lite"/>
    </source>
</evidence>
<dbReference type="PROSITE" id="PS51782">
    <property type="entry name" value="LYSM"/>
    <property type="match status" value="1"/>
</dbReference>
<feature type="domain" description="LysM" evidence="3">
    <location>
        <begin position="144"/>
        <end position="188"/>
    </location>
</feature>
<comment type="caution">
    <text evidence="4">The sequence shown here is derived from an EMBL/GenBank/DDBJ whole genome shotgun (WGS) entry which is preliminary data.</text>
</comment>
<name>A0ABT9TG07_PAENI</name>
<feature type="compositionally biased region" description="Low complexity" evidence="1">
    <location>
        <begin position="67"/>
        <end position="92"/>
    </location>
</feature>
<accession>A0ABT9TG07</accession>
<evidence type="ECO:0000313" key="5">
    <source>
        <dbReference type="Proteomes" id="UP001244563"/>
    </source>
</evidence>
<feature type="region of interest" description="Disordered" evidence="1">
    <location>
        <begin position="62"/>
        <end position="92"/>
    </location>
</feature>
<protein>
    <submittedName>
        <fullName evidence="4">LysM repeat protein</fullName>
    </submittedName>
</protein>
<proteinExistence type="predicted"/>
<evidence type="ECO:0000256" key="2">
    <source>
        <dbReference type="SAM" id="Phobius"/>
    </source>
</evidence>
<organism evidence="4 5">
    <name type="scientific">Paenarthrobacter nicotinovorans</name>
    <name type="common">Arthrobacter nicotinovorans</name>
    <dbReference type="NCBI Taxonomy" id="29320"/>
    <lineage>
        <taxon>Bacteria</taxon>
        <taxon>Bacillati</taxon>
        <taxon>Actinomycetota</taxon>
        <taxon>Actinomycetes</taxon>
        <taxon>Micrococcales</taxon>
        <taxon>Micrococcaceae</taxon>
        <taxon>Paenarthrobacter</taxon>
    </lineage>
</organism>
<dbReference type="Pfam" id="PF01476">
    <property type="entry name" value="LysM"/>
    <property type="match status" value="1"/>
</dbReference>
<evidence type="ECO:0000313" key="4">
    <source>
        <dbReference type="EMBL" id="MDQ0100591.1"/>
    </source>
</evidence>
<keyword evidence="5" id="KW-1185">Reference proteome</keyword>